<organism evidence="3 4">
    <name type="scientific">Cephalotrichum gorgonifer</name>
    <dbReference type="NCBI Taxonomy" id="2041049"/>
    <lineage>
        <taxon>Eukaryota</taxon>
        <taxon>Fungi</taxon>
        <taxon>Dikarya</taxon>
        <taxon>Ascomycota</taxon>
        <taxon>Pezizomycotina</taxon>
        <taxon>Sordariomycetes</taxon>
        <taxon>Hypocreomycetidae</taxon>
        <taxon>Microascales</taxon>
        <taxon>Microascaceae</taxon>
        <taxon>Cephalotrichum</taxon>
    </lineage>
</organism>
<reference evidence="3" key="1">
    <citation type="submission" date="2018-03" db="EMBL/GenBank/DDBJ databases">
        <authorList>
            <person name="Guldener U."/>
        </authorList>
    </citation>
    <scope>NUCLEOTIDE SEQUENCE</scope>
</reference>
<feature type="domain" description="LDB19 N-terminal" evidence="2">
    <location>
        <begin position="145"/>
        <end position="323"/>
    </location>
</feature>
<feature type="compositionally biased region" description="Polar residues" evidence="1">
    <location>
        <begin position="27"/>
        <end position="44"/>
    </location>
</feature>
<evidence type="ECO:0000313" key="4">
    <source>
        <dbReference type="Proteomes" id="UP001187682"/>
    </source>
</evidence>
<name>A0AAE8N176_9PEZI</name>
<dbReference type="InterPro" id="IPR024391">
    <property type="entry name" value="LDB19_N"/>
</dbReference>
<dbReference type="AlphaFoldDB" id="A0AAE8N176"/>
<keyword evidence="4" id="KW-1185">Reference proteome</keyword>
<dbReference type="EMBL" id="ONZQ02000007">
    <property type="protein sequence ID" value="SPO02922.1"/>
    <property type="molecule type" value="Genomic_DNA"/>
</dbReference>
<protein>
    <submittedName>
        <fullName evidence="3">Related to protein LDB19</fullName>
    </submittedName>
</protein>
<feature type="region of interest" description="Disordered" evidence="1">
    <location>
        <begin position="490"/>
        <end position="543"/>
    </location>
</feature>
<feature type="region of interest" description="Disordered" evidence="1">
    <location>
        <begin position="15"/>
        <end position="69"/>
    </location>
</feature>
<accession>A0AAE8N176</accession>
<evidence type="ECO:0000313" key="3">
    <source>
        <dbReference type="EMBL" id="SPO02922.1"/>
    </source>
</evidence>
<sequence length="543" mass="59632">MPHFVRVANLFRSSTENHHPSPVKNAIFSTTSNSLDRVSTSTSEESYRDGEEVGSNAPHSETSSLAKMSKGARKKAARLPFSLPWPGKQGRDPGPGSLDCVIDSPPIVFHDTAARSTGALVNGHLVLEVTDELVEVANLEATIFIKVVQKKPFMGHCEECGVQEQELMRWGFLTQTELLTKGTYTYHFSHLLDGSNPISTDTPIVSISYHVKAEAILARQPFTPGSSVTPLRLDMPLPVSRCVPVPEDPHSSIRVFPPTDIRASVKYKQVLTPANKNNMEVVLQGVTSQPKGENVIESWKLKKATWRIEETVRSVARACQKHQFVSNNQEINQDPSQYPRNREVRTEMRVVGEGSVSRQWKADYSGTTGQINMDFDFGLHESRPHHHHHMSAPSRYACDVSSTTSSSTPSPAGCEVTVSHSLMLELVVSQARAPVGRPEATIETGTGRILRMRFRVFVSELETGVSWDEEAPPLYWDVPPRPPVYDDEEGAGDNVSFCESEEGAGGETIYASRSSADGHGHYSSRSIADSGSRPASAGRSEDS</sequence>
<gene>
    <name evidence="3" type="ORF">DNG_05600</name>
</gene>
<dbReference type="Proteomes" id="UP001187682">
    <property type="component" value="Unassembled WGS sequence"/>
</dbReference>
<proteinExistence type="predicted"/>
<comment type="caution">
    <text evidence="3">The sequence shown here is derived from an EMBL/GenBank/DDBJ whole genome shotgun (WGS) entry which is preliminary data.</text>
</comment>
<evidence type="ECO:0000259" key="2">
    <source>
        <dbReference type="Pfam" id="PF13002"/>
    </source>
</evidence>
<dbReference type="Pfam" id="PF13002">
    <property type="entry name" value="LDB19"/>
    <property type="match status" value="1"/>
</dbReference>
<feature type="compositionally biased region" description="Polar residues" evidence="1">
    <location>
        <begin position="57"/>
        <end position="66"/>
    </location>
</feature>
<evidence type="ECO:0000256" key="1">
    <source>
        <dbReference type="SAM" id="MobiDB-lite"/>
    </source>
</evidence>